<dbReference type="PANTHER" id="PTHR39535:SF2">
    <property type="entry name" value="HTTM DOMAIN-CONTAINING PROTEIN"/>
    <property type="match status" value="1"/>
</dbReference>
<dbReference type="Proteomes" id="UP001430377">
    <property type="component" value="Unassembled WGS sequence"/>
</dbReference>
<feature type="transmembrane region" description="Helical" evidence="5">
    <location>
        <begin position="86"/>
        <end position="107"/>
    </location>
</feature>
<evidence type="ECO:0000256" key="3">
    <source>
        <dbReference type="ARBA" id="ARBA00022989"/>
    </source>
</evidence>
<keyword evidence="4 5" id="KW-0472">Membrane</keyword>
<comment type="subcellular location">
    <subcellularLocation>
        <location evidence="1">Endomembrane system</location>
        <topology evidence="1">Multi-pass membrane protein</topology>
    </subcellularLocation>
</comment>
<dbReference type="GO" id="GO:0012505">
    <property type="term" value="C:endomembrane system"/>
    <property type="evidence" value="ECO:0007669"/>
    <property type="project" value="UniProtKB-SubCell"/>
</dbReference>
<sequence>MSATALSVDTVTSTVREALGRRVALDRRALAAFRVSLAVVLLVDLVRRAPDLVAFYTDAGVLPRSVLAALYPGWNDLSLHALSGAAWVQVLLFVAAGLAALSLLVGYRTRLATVVSLVLLVSVQVRNPLVLNSGDVLLRRLLFWGAFLPLGSRWAVDATEGATDDHGVVGPATAGLLAQVVVVYATNAAVKLRADVWLRGDAVRYVFQLDHFTVLLGDVVAGWTPLLTLVDWLWVGMLLTSPLLVVLTGWRRAALVGAFVGAHLGMVLTLSIGVFPLVSVTGLLALVPSVVWDRVEGRLRPLASLSTAGSGRTPIADRVPALSHVARALAVCCLAVILVTNAVGLGVVAAPAGTPDRLTDRSWDMFAPSPPLATWWYEAPANLTSGDRIDALTGDPYERTRPTEAAARYPNERWRKFLDDARSEPRLRRSLAGFLCERWNRTHADGMTAVSLWVATERTDLDGPETVERERLGRYRCGAVRSGR</sequence>
<keyword evidence="3 5" id="KW-1133">Transmembrane helix</keyword>
<organism evidence="7 8">
    <name type="scientific">Haloarcula rubra</name>
    <dbReference type="NCBI Taxonomy" id="2487747"/>
    <lineage>
        <taxon>Archaea</taxon>
        <taxon>Methanobacteriati</taxon>
        <taxon>Methanobacteriota</taxon>
        <taxon>Stenosarchaea group</taxon>
        <taxon>Halobacteria</taxon>
        <taxon>Halobacteriales</taxon>
        <taxon>Haloarculaceae</taxon>
        <taxon>Haloarcula</taxon>
    </lineage>
</organism>
<feature type="transmembrane region" description="Helical" evidence="5">
    <location>
        <begin position="29"/>
        <end position="46"/>
    </location>
</feature>
<dbReference type="AlphaFoldDB" id="A0AAW4PKJ9"/>
<evidence type="ECO:0000313" key="7">
    <source>
        <dbReference type="EMBL" id="MBX0321602.1"/>
    </source>
</evidence>
<keyword evidence="2 5" id="KW-0812">Transmembrane</keyword>
<comment type="caution">
    <text evidence="7">The sequence shown here is derived from an EMBL/GenBank/DDBJ whole genome shotgun (WGS) entry which is preliminary data.</text>
</comment>
<gene>
    <name evidence="7" type="ORF">EGH21_01030</name>
</gene>
<accession>A0AAW4PKJ9</accession>
<dbReference type="InterPro" id="IPR011020">
    <property type="entry name" value="HTTM-like"/>
</dbReference>
<keyword evidence="8" id="KW-1185">Reference proteome</keyword>
<evidence type="ECO:0000256" key="5">
    <source>
        <dbReference type="SAM" id="Phobius"/>
    </source>
</evidence>
<dbReference type="EMBL" id="RKLR01000001">
    <property type="protein sequence ID" value="MBX0321602.1"/>
    <property type="molecule type" value="Genomic_DNA"/>
</dbReference>
<evidence type="ECO:0000256" key="1">
    <source>
        <dbReference type="ARBA" id="ARBA00004127"/>
    </source>
</evidence>
<dbReference type="InterPro" id="IPR052964">
    <property type="entry name" value="Sporulation_signal_mat"/>
</dbReference>
<dbReference type="Pfam" id="PF05090">
    <property type="entry name" value="HTTM"/>
    <property type="match status" value="1"/>
</dbReference>
<feature type="transmembrane region" description="Helical" evidence="5">
    <location>
        <begin position="232"/>
        <end position="250"/>
    </location>
</feature>
<reference evidence="7 8" key="1">
    <citation type="submission" date="2021-06" db="EMBL/GenBank/DDBJ databases">
        <title>Halomicroarcula sp. a new haloarchaeum isolated from saline soil.</title>
        <authorList>
            <person name="Duran-Viseras A."/>
            <person name="Sanchez-Porro C."/>
            <person name="Ventosa A."/>
        </authorList>
    </citation>
    <scope>NUCLEOTIDE SEQUENCE [LARGE SCALE GENOMIC DNA]</scope>
    <source>
        <strain evidence="7 8">F13</strain>
    </source>
</reference>
<evidence type="ECO:0000313" key="8">
    <source>
        <dbReference type="Proteomes" id="UP001430377"/>
    </source>
</evidence>
<proteinExistence type="predicted"/>
<feature type="domain" description="HTTM-like" evidence="6">
    <location>
        <begin position="22"/>
        <end position="291"/>
    </location>
</feature>
<protein>
    <submittedName>
        <fullName evidence="7">HTTM domain-containing protein</fullName>
    </submittedName>
</protein>
<name>A0AAW4PKJ9_9EURY</name>
<dbReference type="SMART" id="SM00752">
    <property type="entry name" value="HTTM"/>
    <property type="match status" value="1"/>
</dbReference>
<evidence type="ECO:0000256" key="4">
    <source>
        <dbReference type="ARBA" id="ARBA00023136"/>
    </source>
</evidence>
<dbReference type="PANTHER" id="PTHR39535">
    <property type="entry name" value="SPORULATION-DELAYING PROTEIN SDPB"/>
    <property type="match status" value="1"/>
</dbReference>
<evidence type="ECO:0000259" key="6">
    <source>
        <dbReference type="SMART" id="SM00752"/>
    </source>
</evidence>
<dbReference type="InterPro" id="IPR053934">
    <property type="entry name" value="HTTM_dom"/>
</dbReference>
<feature type="transmembrane region" description="Helical" evidence="5">
    <location>
        <begin position="328"/>
        <end position="352"/>
    </location>
</feature>
<evidence type="ECO:0000256" key="2">
    <source>
        <dbReference type="ARBA" id="ARBA00022692"/>
    </source>
</evidence>
<feature type="transmembrane region" description="Helical" evidence="5">
    <location>
        <begin position="262"/>
        <end position="287"/>
    </location>
</feature>